<evidence type="ECO:0000313" key="8">
    <source>
        <dbReference type="Proteomes" id="UP000241818"/>
    </source>
</evidence>
<feature type="transmembrane region" description="Helical" evidence="6">
    <location>
        <begin position="458"/>
        <end position="478"/>
    </location>
</feature>
<keyword evidence="2" id="KW-0813">Transport</keyword>
<evidence type="ECO:0000313" key="7">
    <source>
        <dbReference type="EMBL" id="PSS15140.1"/>
    </source>
</evidence>
<dbReference type="PANTHER" id="PTHR45649">
    <property type="entry name" value="AMINO-ACID PERMEASE BAT1"/>
    <property type="match status" value="1"/>
</dbReference>
<reference evidence="7 8" key="1">
    <citation type="journal article" date="2018" name="New Phytol.">
        <title>Comparative genomics and transcriptomics depict ericoid mycorrhizal fungi as versatile saprotrophs and plant mutualists.</title>
        <authorList>
            <person name="Martino E."/>
            <person name="Morin E."/>
            <person name="Grelet G.A."/>
            <person name="Kuo A."/>
            <person name="Kohler A."/>
            <person name="Daghino S."/>
            <person name="Barry K.W."/>
            <person name="Cichocki N."/>
            <person name="Clum A."/>
            <person name="Dockter R.B."/>
            <person name="Hainaut M."/>
            <person name="Kuo R.C."/>
            <person name="LaButti K."/>
            <person name="Lindahl B.D."/>
            <person name="Lindquist E.A."/>
            <person name="Lipzen A."/>
            <person name="Khouja H.R."/>
            <person name="Magnuson J."/>
            <person name="Murat C."/>
            <person name="Ohm R.A."/>
            <person name="Singer S.W."/>
            <person name="Spatafora J.W."/>
            <person name="Wang M."/>
            <person name="Veneault-Fourrey C."/>
            <person name="Henrissat B."/>
            <person name="Grigoriev I.V."/>
            <person name="Martin F.M."/>
            <person name="Perotto S."/>
        </authorList>
    </citation>
    <scope>NUCLEOTIDE SEQUENCE [LARGE SCALE GENOMIC DNA]</scope>
    <source>
        <strain evidence="7 8">ATCC 22711</strain>
    </source>
</reference>
<accession>A0A2T3AYL5</accession>
<evidence type="ECO:0000256" key="5">
    <source>
        <dbReference type="ARBA" id="ARBA00023136"/>
    </source>
</evidence>
<gene>
    <name evidence="7" type="ORF">M430DRAFT_142583</name>
</gene>
<keyword evidence="3 6" id="KW-0812">Transmembrane</keyword>
<name>A0A2T3AYL5_AMORE</name>
<dbReference type="OrthoDB" id="3257095at2759"/>
<feature type="transmembrane region" description="Helical" evidence="6">
    <location>
        <begin position="139"/>
        <end position="161"/>
    </location>
</feature>
<feature type="transmembrane region" description="Helical" evidence="6">
    <location>
        <begin position="51"/>
        <end position="68"/>
    </location>
</feature>
<keyword evidence="5 6" id="KW-0472">Membrane</keyword>
<feature type="transmembrane region" description="Helical" evidence="6">
    <location>
        <begin position="181"/>
        <end position="198"/>
    </location>
</feature>
<dbReference type="EMBL" id="KZ679013">
    <property type="protein sequence ID" value="PSS15140.1"/>
    <property type="molecule type" value="Genomic_DNA"/>
</dbReference>
<feature type="transmembrane region" description="Helical" evidence="6">
    <location>
        <begin position="291"/>
        <end position="312"/>
    </location>
</feature>
<keyword evidence="8" id="KW-1185">Reference proteome</keyword>
<dbReference type="Pfam" id="PF13520">
    <property type="entry name" value="AA_permease_2"/>
    <property type="match status" value="1"/>
</dbReference>
<evidence type="ECO:0000256" key="6">
    <source>
        <dbReference type="SAM" id="Phobius"/>
    </source>
</evidence>
<dbReference type="Gene3D" id="1.20.1740.10">
    <property type="entry name" value="Amino acid/polyamine transporter I"/>
    <property type="match status" value="1"/>
</dbReference>
<dbReference type="PANTHER" id="PTHR45649:SF5">
    <property type="entry name" value="GABA TRANSPORTER (EUROFUNG)-RELATED"/>
    <property type="match status" value="1"/>
</dbReference>
<dbReference type="PIRSF" id="PIRSF006060">
    <property type="entry name" value="AA_transporter"/>
    <property type="match status" value="1"/>
</dbReference>
<sequence length="529" mass="57339">MSNSFEMGPVDVKSVDSVRGSSVRGRTDSPPFLADEAVMNRMGATQELRRNFASLSILGMSITLLSSWEGVANSLGLGLQNGGPSSLIWGMVLSLSGVMCLALSLAEMASICPISGAQYHWTALFAPPRIRNFMTWMQGWITVFAWQAACTSICFVVATQIQGLVILNDSSYTPKRWHGTLLAWAVCVLTFTVNVYGIRFLPTIQVVGGLCHVIFFLVLIVPLVLLAPRSTADFVFTAFLNEAGWKSDGVSWCVGLITVTFCFMGFDGAVHMSEEVRNSSIVIPKMLVQTILINGSLAFIFAIVILFTIGNIDQALSTSTGYPIIEVFYQATGSKKAATLMLISIIIVGVAGSMGVVASVSRLTWAFARDGGLPLSSFFAHIDPKRHVPYRAIGLVCMTVALLSLINIGSSTALSAILGISTTSIVISYIIPISLLILKRLRNEPIPFGSWRLGRWGLPVNLYAATFGIFISVFALFPTTIPVTAPNMNYAGPILLGLIILASLDWLIRGRRGFKGPLKEMIQSEERMR</sequence>
<dbReference type="GO" id="GO:0022857">
    <property type="term" value="F:transmembrane transporter activity"/>
    <property type="evidence" value="ECO:0007669"/>
    <property type="project" value="InterPro"/>
</dbReference>
<dbReference type="InterPro" id="IPR002293">
    <property type="entry name" value="AA/rel_permease1"/>
</dbReference>
<dbReference type="Proteomes" id="UP000241818">
    <property type="component" value="Unassembled WGS sequence"/>
</dbReference>
<evidence type="ECO:0000256" key="3">
    <source>
        <dbReference type="ARBA" id="ARBA00022692"/>
    </source>
</evidence>
<keyword evidence="4 6" id="KW-1133">Transmembrane helix</keyword>
<dbReference type="GO" id="GO:0016020">
    <property type="term" value="C:membrane"/>
    <property type="evidence" value="ECO:0007669"/>
    <property type="project" value="UniProtKB-SubCell"/>
</dbReference>
<dbReference type="InParanoid" id="A0A2T3AYL5"/>
<feature type="transmembrane region" description="Helical" evidence="6">
    <location>
        <begin position="249"/>
        <end position="270"/>
    </location>
</feature>
<feature type="transmembrane region" description="Helical" evidence="6">
    <location>
        <begin position="88"/>
        <end position="106"/>
    </location>
</feature>
<evidence type="ECO:0000256" key="4">
    <source>
        <dbReference type="ARBA" id="ARBA00022989"/>
    </source>
</evidence>
<dbReference type="RefSeq" id="XP_024719739.1">
    <property type="nucleotide sequence ID" value="XM_024862772.1"/>
</dbReference>
<proteinExistence type="predicted"/>
<dbReference type="GeneID" id="36570853"/>
<feature type="transmembrane region" description="Helical" evidence="6">
    <location>
        <begin position="414"/>
        <end position="438"/>
    </location>
</feature>
<protein>
    <submittedName>
        <fullName evidence="7">Uncharacterized protein</fullName>
    </submittedName>
</protein>
<dbReference type="AlphaFoldDB" id="A0A2T3AYL5"/>
<evidence type="ECO:0000256" key="1">
    <source>
        <dbReference type="ARBA" id="ARBA00004141"/>
    </source>
</evidence>
<feature type="transmembrane region" description="Helical" evidence="6">
    <location>
        <begin position="490"/>
        <end position="508"/>
    </location>
</feature>
<dbReference type="STRING" id="857342.A0A2T3AYL5"/>
<comment type="subcellular location">
    <subcellularLocation>
        <location evidence="1">Membrane</location>
        <topology evidence="1">Multi-pass membrane protein</topology>
    </subcellularLocation>
</comment>
<organism evidence="7 8">
    <name type="scientific">Amorphotheca resinae ATCC 22711</name>
    <dbReference type="NCBI Taxonomy" id="857342"/>
    <lineage>
        <taxon>Eukaryota</taxon>
        <taxon>Fungi</taxon>
        <taxon>Dikarya</taxon>
        <taxon>Ascomycota</taxon>
        <taxon>Pezizomycotina</taxon>
        <taxon>Leotiomycetes</taxon>
        <taxon>Helotiales</taxon>
        <taxon>Amorphothecaceae</taxon>
        <taxon>Amorphotheca</taxon>
    </lineage>
</organism>
<feature type="transmembrane region" description="Helical" evidence="6">
    <location>
        <begin position="210"/>
        <end position="229"/>
    </location>
</feature>
<feature type="transmembrane region" description="Helical" evidence="6">
    <location>
        <begin position="340"/>
        <end position="367"/>
    </location>
</feature>
<evidence type="ECO:0000256" key="2">
    <source>
        <dbReference type="ARBA" id="ARBA00022448"/>
    </source>
</evidence>
<feature type="transmembrane region" description="Helical" evidence="6">
    <location>
        <begin position="388"/>
        <end position="408"/>
    </location>
</feature>